<gene>
    <name evidence="2" type="ORF">CEXT_650311</name>
</gene>
<sequence>MQEKLCENITNSLKTHVEKIFREQITIKIEGTTENETPSEQETAQTTQSKKAGQQLGRKSLTTDMNRGHKHQQC</sequence>
<evidence type="ECO:0000313" key="2">
    <source>
        <dbReference type="EMBL" id="GIX77415.1"/>
    </source>
</evidence>
<reference evidence="2 3" key="1">
    <citation type="submission" date="2021-06" db="EMBL/GenBank/DDBJ databases">
        <title>Caerostris extrusa draft genome.</title>
        <authorList>
            <person name="Kono N."/>
            <person name="Arakawa K."/>
        </authorList>
    </citation>
    <scope>NUCLEOTIDE SEQUENCE [LARGE SCALE GENOMIC DNA]</scope>
</reference>
<keyword evidence="3" id="KW-1185">Reference proteome</keyword>
<proteinExistence type="predicted"/>
<dbReference type="AlphaFoldDB" id="A0AAV4MZL6"/>
<organism evidence="2 3">
    <name type="scientific">Caerostris extrusa</name>
    <name type="common">Bark spider</name>
    <name type="synonym">Caerostris bankana</name>
    <dbReference type="NCBI Taxonomy" id="172846"/>
    <lineage>
        <taxon>Eukaryota</taxon>
        <taxon>Metazoa</taxon>
        <taxon>Ecdysozoa</taxon>
        <taxon>Arthropoda</taxon>
        <taxon>Chelicerata</taxon>
        <taxon>Arachnida</taxon>
        <taxon>Araneae</taxon>
        <taxon>Araneomorphae</taxon>
        <taxon>Entelegynae</taxon>
        <taxon>Araneoidea</taxon>
        <taxon>Araneidae</taxon>
        <taxon>Caerostris</taxon>
    </lineage>
</organism>
<name>A0AAV4MZL6_CAEEX</name>
<comment type="caution">
    <text evidence="2">The sequence shown here is derived from an EMBL/GenBank/DDBJ whole genome shotgun (WGS) entry which is preliminary data.</text>
</comment>
<evidence type="ECO:0000256" key="1">
    <source>
        <dbReference type="SAM" id="MobiDB-lite"/>
    </source>
</evidence>
<evidence type="ECO:0000313" key="3">
    <source>
        <dbReference type="Proteomes" id="UP001054945"/>
    </source>
</evidence>
<accession>A0AAV4MZL6</accession>
<dbReference type="Proteomes" id="UP001054945">
    <property type="component" value="Unassembled WGS sequence"/>
</dbReference>
<feature type="compositionally biased region" description="Polar residues" evidence="1">
    <location>
        <begin position="32"/>
        <end position="52"/>
    </location>
</feature>
<protein>
    <submittedName>
        <fullName evidence="2">Uncharacterized protein</fullName>
    </submittedName>
</protein>
<dbReference type="EMBL" id="BPLR01020325">
    <property type="protein sequence ID" value="GIX77415.1"/>
    <property type="molecule type" value="Genomic_DNA"/>
</dbReference>
<feature type="region of interest" description="Disordered" evidence="1">
    <location>
        <begin position="30"/>
        <end position="74"/>
    </location>
</feature>